<evidence type="ECO:0000313" key="3">
    <source>
        <dbReference type="Proteomes" id="UP000535890"/>
    </source>
</evidence>
<dbReference type="EMBL" id="JACCBN010000001">
    <property type="protein sequence ID" value="NYD36830.1"/>
    <property type="molecule type" value="Genomic_DNA"/>
</dbReference>
<gene>
    <name evidence="2" type="ORF">BJ983_002932</name>
</gene>
<dbReference type="InterPro" id="IPR030392">
    <property type="entry name" value="S74_ICA"/>
</dbReference>
<evidence type="ECO:0000313" key="2">
    <source>
        <dbReference type="EMBL" id="NYD36830.1"/>
    </source>
</evidence>
<reference evidence="2 3" key="1">
    <citation type="submission" date="2020-07" db="EMBL/GenBank/DDBJ databases">
        <title>Sequencing the genomes of 1000 actinobacteria strains.</title>
        <authorList>
            <person name="Klenk H.-P."/>
        </authorList>
    </citation>
    <scope>NUCLEOTIDE SEQUENCE [LARGE SCALE GENOMIC DNA]</scope>
    <source>
        <strain evidence="2 3">DSM 45772</strain>
    </source>
</reference>
<comment type="caution">
    <text evidence="2">The sequence shown here is derived from an EMBL/GenBank/DDBJ whole genome shotgun (WGS) entry which is preliminary data.</text>
</comment>
<sequence length="290" mass="31004">MTAPLGSATSTGADKLADKLNQRRAEDHQSTFTTAQVVAGSTDRQVAVDMDGDTQLWPFVAGYTPRSGDAVVLGGGPGWWVCLGSISGVGPARASTQQVYDLTVDHDVAVGHELIAQGGIRTEAGISSGGDATFSGVMTAPLRARGANWSSSLYNGAIRWESTGALEVKTYDGSAFRGVYASNFAPPPSWREYKLDLRALADVLGGDPGDVLDRIDVATSWMYRETVSFADGEERIGPKLDELPDALIVRSYDEDTGEDRSSWSVNGMVTVLIAEVQALRRRVAELEESR</sequence>
<dbReference type="AlphaFoldDB" id="A0A7Y9DWK5"/>
<feature type="domain" description="Peptidase S74" evidence="1">
    <location>
        <begin position="189"/>
        <end position="290"/>
    </location>
</feature>
<dbReference type="PROSITE" id="PS51688">
    <property type="entry name" value="ICA"/>
    <property type="match status" value="1"/>
</dbReference>
<name>A0A7Y9DWK5_9PSEU</name>
<organism evidence="2 3">
    <name type="scientific">Actinomycetospora corticicola</name>
    <dbReference type="NCBI Taxonomy" id="663602"/>
    <lineage>
        <taxon>Bacteria</taxon>
        <taxon>Bacillati</taxon>
        <taxon>Actinomycetota</taxon>
        <taxon>Actinomycetes</taxon>
        <taxon>Pseudonocardiales</taxon>
        <taxon>Pseudonocardiaceae</taxon>
        <taxon>Actinomycetospora</taxon>
    </lineage>
</organism>
<evidence type="ECO:0000259" key="1">
    <source>
        <dbReference type="PROSITE" id="PS51688"/>
    </source>
</evidence>
<proteinExistence type="predicted"/>
<accession>A0A7Y9DWK5</accession>
<protein>
    <recommendedName>
        <fullName evidence="1">Peptidase S74 domain-containing protein</fullName>
    </recommendedName>
</protein>
<dbReference type="RefSeq" id="WP_179794454.1">
    <property type="nucleotide sequence ID" value="NZ_BAABHP010000021.1"/>
</dbReference>
<keyword evidence="3" id="KW-1185">Reference proteome</keyword>
<dbReference type="Proteomes" id="UP000535890">
    <property type="component" value="Unassembled WGS sequence"/>
</dbReference>